<dbReference type="Proteomes" id="UP000735302">
    <property type="component" value="Unassembled WGS sequence"/>
</dbReference>
<dbReference type="EMBL" id="BLXT01003749">
    <property type="protein sequence ID" value="GFO05556.1"/>
    <property type="molecule type" value="Genomic_DNA"/>
</dbReference>
<dbReference type="InterPro" id="IPR053320">
    <property type="entry name" value="Protein_DD3-3_O-glyco"/>
</dbReference>
<sequence length="161" mass="17889">MVNYFRIPQDNKDPTPGSPMLGRSVYSEGNGQTYYAGGNFGVNYSMDATNSTFLGLSKEDASTASSEGGVSELDDAGTYFNLPPRKVTQQGTYHYMSIRNNNFPNRDQKGQEGDGYTSDFYLVTPEDLFKADQPGITFNFEMRVSDSEKVEVYHSIFDFAG</sequence>
<dbReference type="PANTHER" id="PTHR35170:SF1">
    <property type="entry name" value="PROTEIN DD3-3"/>
    <property type="match status" value="1"/>
</dbReference>
<gene>
    <name evidence="1" type="ORF">PoB_003206100</name>
</gene>
<name>A0AAV4AB47_9GAST</name>
<evidence type="ECO:0000313" key="2">
    <source>
        <dbReference type="Proteomes" id="UP000735302"/>
    </source>
</evidence>
<dbReference type="AlphaFoldDB" id="A0AAV4AB47"/>
<protein>
    <submittedName>
        <fullName evidence="1">Protein dd3-3-like</fullName>
    </submittedName>
</protein>
<dbReference type="PANTHER" id="PTHR35170">
    <property type="entry name" value="PROTEIN DD3-3"/>
    <property type="match status" value="1"/>
</dbReference>
<reference evidence="1 2" key="1">
    <citation type="journal article" date="2021" name="Elife">
        <title>Chloroplast acquisition without the gene transfer in kleptoplastic sea slugs, Plakobranchus ocellatus.</title>
        <authorList>
            <person name="Maeda T."/>
            <person name="Takahashi S."/>
            <person name="Yoshida T."/>
            <person name="Shimamura S."/>
            <person name="Takaki Y."/>
            <person name="Nagai Y."/>
            <person name="Toyoda A."/>
            <person name="Suzuki Y."/>
            <person name="Arimoto A."/>
            <person name="Ishii H."/>
            <person name="Satoh N."/>
            <person name="Nishiyama T."/>
            <person name="Hasebe M."/>
            <person name="Maruyama T."/>
            <person name="Minagawa J."/>
            <person name="Obokata J."/>
            <person name="Shigenobu S."/>
        </authorList>
    </citation>
    <scope>NUCLEOTIDE SEQUENCE [LARGE SCALE GENOMIC DNA]</scope>
</reference>
<proteinExistence type="predicted"/>
<comment type="caution">
    <text evidence="1">The sequence shown here is derived from an EMBL/GenBank/DDBJ whole genome shotgun (WGS) entry which is preliminary data.</text>
</comment>
<keyword evidence="2" id="KW-1185">Reference proteome</keyword>
<evidence type="ECO:0000313" key="1">
    <source>
        <dbReference type="EMBL" id="GFO05556.1"/>
    </source>
</evidence>
<accession>A0AAV4AB47</accession>
<organism evidence="1 2">
    <name type="scientific">Plakobranchus ocellatus</name>
    <dbReference type="NCBI Taxonomy" id="259542"/>
    <lineage>
        <taxon>Eukaryota</taxon>
        <taxon>Metazoa</taxon>
        <taxon>Spiralia</taxon>
        <taxon>Lophotrochozoa</taxon>
        <taxon>Mollusca</taxon>
        <taxon>Gastropoda</taxon>
        <taxon>Heterobranchia</taxon>
        <taxon>Euthyneura</taxon>
        <taxon>Panpulmonata</taxon>
        <taxon>Sacoglossa</taxon>
        <taxon>Placobranchoidea</taxon>
        <taxon>Plakobranchidae</taxon>
        <taxon>Plakobranchus</taxon>
    </lineage>
</organism>